<dbReference type="PANTHER" id="PTHR43606:SF7">
    <property type="entry name" value="PHOSPHATASE, PUTATIVE (AFU_ORTHOLOGUE AFUA_6G08710)-RELATED"/>
    <property type="match status" value="1"/>
</dbReference>
<proteinExistence type="predicted"/>
<keyword evidence="1" id="KW-0732">Signal</keyword>
<evidence type="ECO:0000259" key="3">
    <source>
        <dbReference type="Pfam" id="PF16655"/>
    </source>
</evidence>
<dbReference type="Gene3D" id="2.60.40.380">
    <property type="entry name" value="Purple acid phosphatase-like, N-terminal"/>
    <property type="match status" value="1"/>
</dbReference>
<evidence type="ECO:0000313" key="5">
    <source>
        <dbReference type="Proteomes" id="UP001165189"/>
    </source>
</evidence>
<name>A0ABQ6KSD9_ASPOZ</name>
<dbReference type="Pfam" id="PF16655">
    <property type="entry name" value="PhoD_N"/>
    <property type="match status" value="1"/>
</dbReference>
<evidence type="ECO:0000313" key="4">
    <source>
        <dbReference type="EMBL" id="GMG47672.1"/>
    </source>
</evidence>
<feature type="domain" description="Phospholipase D N-terminal" evidence="3">
    <location>
        <begin position="66"/>
        <end position="152"/>
    </location>
</feature>
<sequence>MVYTSTLLSLLALSTGTWASYNANLNYRSPSTRHTGMGINIDSVHRRSLAKRDEAPFHPSQLNFTHGVASGDPYADSVILWTRVAPSLEADRSNVTVSGTVGLYNHDTESYIKASAHPICVDYRVYEDKEGRRVVDKGRAYTTSDIDYTLKVWRVSCFWVIVLTVPQVEASGLKPFTTYWYQFQICNSNVTSPLGRTKTAPGADDATEEINLAVYSCKIADNGYRDGFSRLNNTEESFRNDSPQISVDQRKMNAVRAQVDMDDGLRIWRSFKMGNLFDLIMLDTRNYDRSITDLCMYVPLSEDEANLSDWNTDYIEEIHNDAGRTLMGGRQESWFEKQLTASNQRGAKWRIIGSQLRFARLGRETNGEVTYNMDSWEVSIPFLLDGQVTDGVGLPCEPKPHAQAPVSDIAWIGEKPYDGNTGVGAIGVEFAGTAVSSSGFGGTINSAEQTAASYARNEDLQWNEGYYRGYFELRMRQDEVEAKYFGRLDGTLDRHAY</sequence>
<feature type="signal peptide" evidence="1">
    <location>
        <begin position="1"/>
        <end position="19"/>
    </location>
</feature>
<dbReference type="Pfam" id="PF09423">
    <property type="entry name" value="PhoD"/>
    <property type="match status" value="1"/>
</dbReference>
<dbReference type="PANTHER" id="PTHR43606">
    <property type="entry name" value="PHOSPHATASE, PUTATIVE (AFU_ORTHOLOGUE AFUA_6G08710)-RELATED"/>
    <property type="match status" value="1"/>
</dbReference>
<evidence type="ECO:0000259" key="2">
    <source>
        <dbReference type="Pfam" id="PF09423"/>
    </source>
</evidence>
<feature type="domain" description="PhoD-like phosphatase metallophosphatase" evidence="2">
    <location>
        <begin position="219"/>
        <end position="484"/>
    </location>
</feature>
<dbReference type="Proteomes" id="UP001165189">
    <property type="component" value="Unassembled WGS sequence"/>
</dbReference>
<dbReference type="InterPro" id="IPR018946">
    <property type="entry name" value="PhoD-like_MPP"/>
</dbReference>
<dbReference type="Gene3D" id="3.60.21.70">
    <property type="entry name" value="PhoD-like phosphatase"/>
    <property type="match status" value="2"/>
</dbReference>
<reference evidence="4" key="1">
    <citation type="submission" date="2023-04" db="EMBL/GenBank/DDBJ databases">
        <title>Aspergillus oryzae var. brunneus NBRC 4377.</title>
        <authorList>
            <person name="Ichikawa N."/>
            <person name="Sato H."/>
            <person name="Tonouchi N."/>
        </authorList>
    </citation>
    <scope>NUCLEOTIDE SEQUENCE</scope>
    <source>
        <strain evidence="4">NBRC 4377</strain>
    </source>
</reference>
<gene>
    <name evidence="4" type="ORF">Aory05_000639300</name>
</gene>
<comment type="caution">
    <text evidence="4">The sequence shown here is derived from an EMBL/GenBank/DDBJ whole genome shotgun (WGS) entry which is preliminary data.</text>
</comment>
<keyword evidence="5" id="KW-1185">Reference proteome</keyword>
<dbReference type="EMBL" id="BSYB01000024">
    <property type="protein sequence ID" value="GMG47672.1"/>
    <property type="molecule type" value="Genomic_DNA"/>
</dbReference>
<dbReference type="InterPro" id="IPR038607">
    <property type="entry name" value="PhoD-like_sf"/>
</dbReference>
<dbReference type="SUPFAM" id="SSF56300">
    <property type="entry name" value="Metallo-dependent phosphatases"/>
    <property type="match status" value="1"/>
</dbReference>
<dbReference type="InterPro" id="IPR029052">
    <property type="entry name" value="Metallo-depent_PP-like"/>
</dbReference>
<dbReference type="InterPro" id="IPR052900">
    <property type="entry name" value="Phospholipid_Metab_Enz"/>
</dbReference>
<accession>A0ABQ6KSD9</accession>
<dbReference type="InterPro" id="IPR032093">
    <property type="entry name" value="PhoD_N"/>
</dbReference>
<organism evidence="4 5">
    <name type="scientific">Aspergillus oryzae var. brunneus</name>
    <dbReference type="NCBI Taxonomy" id="332754"/>
    <lineage>
        <taxon>Eukaryota</taxon>
        <taxon>Fungi</taxon>
        <taxon>Dikarya</taxon>
        <taxon>Ascomycota</taxon>
        <taxon>Pezizomycotina</taxon>
        <taxon>Eurotiomycetes</taxon>
        <taxon>Eurotiomycetidae</taxon>
        <taxon>Eurotiales</taxon>
        <taxon>Aspergillaceae</taxon>
        <taxon>Aspergillus</taxon>
        <taxon>Aspergillus subgen. Circumdati</taxon>
    </lineage>
</organism>
<evidence type="ECO:0000256" key="1">
    <source>
        <dbReference type="SAM" id="SignalP"/>
    </source>
</evidence>
<feature type="chain" id="PRO_5046260078" evidence="1">
    <location>
        <begin position="20"/>
        <end position="497"/>
    </location>
</feature>
<protein>
    <submittedName>
        <fullName evidence="4">Unnamed protein product</fullName>
    </submittedName>
</protein>